<dbReference type="Proteomes" id="UP001151582">
    <property type="component" value="Unassembled WGS sequence"/>
</dbReference>
<evidence type="ECO:0000313" key="3">
    <source>
        <dbReference type="Proteomes" id="UP001151582"/>
    </source>
</evidence>
<dbReference type="CDD" id="cd07361">
    <property type="entry name" value="MEMO_like"/>
    <property type="match status" value="1"/>
</dbReference>
<dbReference type="InterPro" id="IPR002737">
    <property type="entry name" value="MEMO1_fam"/>
</dbReference>
<dbReference type="Gene3D" id="3.40.830.10">
    <property type="entry name" value="LigB-like"/>
    <property type="match status" value="1"/>
</dbReference>
<evidence type="ECO:0000256" key="1">
    <source>
        <dbReference type="ARBA" id="ARBA00006315"/>
    </source>
</evidence>
<sequence>MSRVALHSGSWYSENETELDDQLSCWLSSATTTINGQALPTADVRAIISPHAGYAYSGQAAAYAFKCLQNPSIKRVFILGPSHHVYLRGCALSACRTYETPLGNLTLDHDTMDALTATGHFTPMSQSVDEEEHSIEMQLPYLYKMLKILGKETSTKIVPILVGALSDKREKLYGELLAPYLADHDNFFVISSDFCHWGTRFRYTFYSPDDKPSTYPGNVQDFKVHPLPIYRAIENLDREGMGILETLSYDEFTHYLDVTSNTICGRHPIGVLLCAVEHLRVRPENVALRFVYYAQSSSVKTIRESSVSYASAYLTIAS</sequence>
<name>A0A9W8AYM8_9FUNG</name>
<dbReference type="NCBIfam" id="TIGR04336">
    <property type="entry name" value="AmmeMemoSam_B"/>
    <property type="match status" value="1"/>
</dbReference>
<dbReference type="AlphaFoldDB" id="A0A9W8AYM8"/>
<proteinExistence type="inferred from homology"/>
<accession>A0A9W8AYM8</accession>
<protein>
    <submittedName>
        <fullName evidence="2">Uncharacterized protein</fullName>
    </submittedName>
</protein>
<dbReference type="PANTHER" id="PTHR11060">
    <property type="entry name" value="PROTEIN MEMO1"/>
    <property type="match status" value="1"/>
</dbReference>
<dbReference type="Pfam" id="PF01875">
    <property type="entry name" value="Memo"/>
    <property type="match status" value="1"/>
</dbReference>
<organism evidence="2 3">
    <name type="scientific">Dimargaris verticillata</name>
    <dbReference type="NCBI Taxonomy" id="2761393"/>
    <lineage>
        <taxon>Eukaryota</taxon>
        <taxon>Fungi</taxon>
        <taxon>Fungi incertae sedis</taxon>
        <taxon>Zoopagomycota</taxon>
        <taxon>Kickxellomycotina</taxon>
        <taxon>Dimargaritomycetes</taxon>
        <taxon>Dimargaritales</taxon>
        <taxon>Dimargaritaceae</taxon>
        <taxon>Dimargaris</taxon>
    </lineage>
</organism>
<reference evidence="2" key="1">
    <citation type="submission" date="2022-07" db="EMBL/GenBank/DDBJ databases">
        <title>Phylogenomic reconstructions and comparative analyses of Kickxellomycotina fungi.</title>
        <authorList>
            <person name="Reynolds N.K."/>
            <person name="Stajich J.E."/>
            <person name="Barry K."/>
            <person name="Grigoriev I.V."/>
            <person name="Crous P."/>
            <person name="Smith M.E."/>
        </authorList>
    </citation>
    <scope>NUCLEOTIDE SEQUENCE</scope>
    <source>
        <strain evidence="2">RSA 567</strain>
    </source>
</reference>
<evidence type="ECO:0000313" key="2">
    <source>
        <dbReference type="EMBL" id="KAJ1974911.1"/>
    </source>
</evidence>
<dbReference type="OrthoDB" id="417112at2759"/>
<dbReference type="PANTHER" id="PTHR11060:SF0">
    <property type="entry name" value="PROTEIN MEMO1"/>
    <property type="match status" value="1"/>
</dbReference>
<keyword evidence="3" id="KW-1185">Reference proteome</keyword>
<comment type="similarity">
    <text evidence="1">Belongs to the MEMO1 family.</text>
</comment>
<dbReference type="EMBL" id="JANBQB010000591">
    <property type="protein sequence ID" value="KAJ1974911.1"/>
    <property type="molecule type" value="Genomic_DNA"/>
</dbReference>
<gene>
    <name evidence="2" type="ORF">H4R34_004536</name>
</gene>
<dbReference type="HAMAP" id="MF_00055">
    <property type="entry name" value="MEMO1"/>
    <property type="match status" value="1"/>
</dbReference>
<comment type="caution">
    <text evidence="2">The sequence shown here is derived from an EMBL/GenBank/DDBJ whole genome shotgun (WGS) entry which is preliminary data.</text>
</comment>